<keyword evidence="6 7" id="KW-0472">Membrane</keyword>
<organism evidence="9 10">
    <name type="scientific">Desulfonatronospira thiodismutans ASO3-1</name>
    <dbReference type="NCBI Taxonomy" id="555779"/>
    <lineage>
        <taxon>Bacteria</taxon>
        <taxon>Pseudomonadati</taxon>
        <taxon>Thermodesulfobacteriota</taxon>
        <taxon>Desulfovibrionia</taxon>
        <taxon>Desulfovibrionales</taxon>
        <taxon>Desulfonatronovibrionaceae</taxon>
        <taxon>Desulfonatronospira</taxon>
    </lineage>
</organism>
<keyword evidence="3" id="KW-1003">Cell membrane</keyword>
<evidence type="ECO:0000313" key="9">
    <source>
        <dbReference type="EMBL" id="EFI35539.1"/>
    </source>
</evidence>
<evidence type="ECO:0000313" key="10">
    <source>
        <dbReference type="Proteomes" id="UP000005496"/>
    </source>
</evidence>
<dbReference type="AlphaFoldDB" id="D6SLH8"/>
<evidence type="ECO:0000256" key="7">
    <source>
        <dbReference type="SAM" id="Phobius"/>
    </source>
</evidence>
<name>D6SLH8_9BACT</name>
<evidence type="ECO:0000256" key="5">
    <source>
        <dbReference type="ARBA" id="ARBA00022989"/>
    </source>
</evidence>
<comment type="subcellular location">
    <subcellularLocation>
        <location evidence="1">Cell membrane</location>
        <topology evidence="1">Multi-pass membrane protein</topology>
    </subcellularLocation>
</comment>
<evidence type="ECO:0000256" key="1">
    <source>
        <dbReference type="ARBA" id="ARBA00004651"/>
    </source>
</evidence>
<dbReference type="InterPro" id="IPR003838">
    <property type="entry name" value="ABC3_permease_C"/>
</dbReference>
<dbReference type="eggNOG" id="COG0577">
    <property type="taxonomic scope" value="Bacteria"/>
</dbReference>
<keyword evidence="4 7" id="KW-0812">Transmembrane</keyword>
<keyword evidence="10" id="KW-1185">Reference proteome</keyword>
<dbReference type="GO" id="GO:0044874">
    <property type="term" value="P:lipoprotein localization to outer membrane"/>
    <property type="evidence" value="ECO:0007669"/>
    <property type="project" value="TreeGrafter"/>
</dbReference>
<dbReference type="EMBL" id="ACJN02000001">
    <property type="protein sequence ID" value="EFI35539.1"/>
    <property type="molecule type" value="Genomic_DNA"/>
</dbReference>
<keyword evidence="5 7" id="KW-1133">Transmembrane helix</keyword>
<proteinExistence type="inferred from homology"/>
<evidence type="ECO:0000256" key="3">
    <source>
        <dbReference type="ARBA" id="ARBA00022475"/>
    </source>
</evidence>
<comment type="caution">
    <text evidence="9">The sequence shown here is derived from an EMBL/GenBank/DDBJ whole genome shotgun (WGS) entry which is preliminary data.</text>
</comment>
<protein>
    <recommendedName>
        <fullName evidence="8">ABC3 transporter permease C-terminal domain-containing protein</fullName>
    </recommendedName>
</protein>
<dbReference type="RefSeq" id="WP_008868671.1">
    <property type="nucleotide sequence ID" value="NZ_ACJN02000001.1"/>
</dbReference>
<dbReference type="PANTHER" id="PTHR30489">
    <property type="entry name" value="LIPOPROTEIN-RELEASING SYSTEM TRANSMEMBRANE PROTEIN LOLE"/>
    <property type="match status" value="1"/>
</dbReference>
<dbReference type="PANTHER" id="PTHR30489:SF0">
    <property type="entry name" value="LIPOPROTEIN-RELEASING SYSTEM TRANSMEMBRANE PROTEIN LOLE"/>
    <property type="match status" value="1"/>
</dbReference>
<dbReference type="Pfam" id="PF02687">
    <property type="entry name" value="FtsX"/>
    <property type="match status" value="1"/>
</dbReference>
<feature type="domain" description="ABC3 transporter permease C-terminal" evidence="8">
    <location>
        <begin position="483"/>
        <end position="603"/>
    </location>
</feature>
<evidence type="ECO:0000256" key="2">
    <source>
        <dbReference type="ARBA" id="ARBA00005236"/>
    </source>
</evidence>
<dbReference type="Proteomes" id="UP000005496">
    <property type="component" value="Unassembled WGS sequence"/>
</dbReference>
<feature type="transmembrane region" description="Helical" evidence="7">
    <location>
        <begin position="480"/>
        <end position="504"/>
    </location>
</feature>
<comment type="similarity">
    <text evidence="2">Belongs to the ABC-4 integral membrane protein family. LolC/E subfamily.</text>
</comment>
<reference evidence="9" key="1">
    <citation type="submission" date="2010-05" db="EMBL/GenBank/DDBJ databases">
        <title>The draft genome of Desulfonatronospira thiodismutans ASO3-1.</title>
        <authorList>
            <consortium name="US DOE Joint Genome Institute (JGI-PGF)"/>
            <person name="Lucas S."/>
            <person name="Copeland A."/>
            <person name="Lapidus A."/>
            <person name="Cheng J.-F."/>
            <person name="Bruce D."/>
            <person name="Goodwin L."/>
            <person name="Pitluck S."/>
            <person name="Chertkov O."/>
            <person name="Brettin T."/>
            <person name="Detter J.C."/>
            <person name="Han C."/>
            <person name="Land M.L."/>
            <person name="Hauser L."/>
            <person name="Kyrpides N."/>
            <person name="Mikhailova N."/>
            <person name="Muyzer G."/>
            <person name="Woyke T."/>
        </authorList>
    </citation>
    <scope>NUCLEOTIDE SEQUENCE [LARGE SCALE GENOMIC DNA]</scope>
    <source>
        <strain evidence="9">ASO3-1</strain>
    </source>
</reference>
<evidence type="ECO:0000256" key="6">
    <source>
        <dbReference type="ARBA" id="ARBA00023136"/>
    </source>
</evidence>
<feature type="transmembrane region" description="Helical" evidence="7">
    <location>
        <begin position="574"/>
        <end position="596"/>
    </location>
</feature>
<dbReference type="OrthoDB" id="5410375at2"/>
<accession>D6SLH8</accession>
<dbReference type="InterPro" id="IPR051447">
    <property type="entry name" value="Lipoprotein-release_system"/>
</dbReference>
<evidence type="ECO:0000256" key="4">
    <source>
        <dbReference type="ARBA" id="ARBA00022692"/>
    </source>
</evidence>
<dbReference type="GO" id="GO:0098797">
    <property type="term" value="C:plasma membrane protein complex"/>
    <property type="evidence" value="ECO:0007669"/>
    <property type="project" value="TreeGrafter"/>
</dbReference>
<evidence type="ECO:0000259" key="8">
    <source>
        <dbReference type="Pfam" id="PF02687"/>
    </source>
</evidence>
<sequence length="610" mass="66400">MSSDKNYPLKVVPRLAASSLVHDRILTLCLIIALAAVIAPLLILLGLKHGTIETLRDRLVEDPVYREVRPAQIYEFSPEWFEQVGSWPGVEFIVPSVLPLSSIVHVEHPHTGRLEMFDLISSGPGDPLLLENGAPAPEDGQCVITHEAARVLGLEQGDVLEARVTRSRGGRREMAATGLEVAGVLPPRAGSLPRIYAPLSFVVDIEAYKEGYGVPTRGWEGDTPEPYLSYDGVLLLMPDPMDPIERTGLIINTGFAGINKAEHSQVTEKTAVPLPEEWTAYSLSTPGSPATMSWIRALRQKLRGKEHILLPYVSGVVLQDAAGREISPAGLSISRREALLLGVDYPPWGGFTGSAAPADRLTRVLLPEDFDSGLEMVFHGVLQLDIELQKAGTTDLQRLLVPAELMGVLRTASQRGVKLESESGEFAMVRGGFRGFRLYTESIDDVPGVYRKLQEEDMEVLAQVETIQRIQVLDAGLTRLYSLLALLGISGGTAVLLSSLYAAVERLRRDLGVLRLVGLGRRHVFFLPMVQGLMIAAAGLMLGFACYYTLAAMINHTFASELAPGERFCSLPLSYKGGIVFLTTCLALAGSLVAAWRATRIDPAEVIRDN</sequence>
<gene>
    <name evidence="9" type="ORF">Dthio_PD2963</name>
</gene>
<feature type="transmembrane region" description="Helical" evidence="7">
    <location>
        <begin position="525"/>
        <end position="554"/>
    </location>
</feature>
<feature type="transmembrane region" description="Helical" evidence="7">
    <location>
        <begin position="25"/>
        <end position="47"/>
    </location>
</feature>